<comment type="caution">
    <text evidence="2">The sequence shown here is derived from an EMBL/GenBank/DDBJ whole genome shotgun (WGS) entry which is preliminary data.</text>
</comment>
<dbReference type="PANTHER" id="PTHR43792">
    <property type="entry name" value="GNAT FAMILY, PUTATIVE (AFU_ORTHOLOGUE AFUA_3G00765)-RELATED-RELATED"/>
    <property type="match status" value="1"/>
</dbReference>
<dbReference type="PANTHER" id="PTHR43792:SF1">
    <property type="entry name" value="N-ACETYLTRANSFERASE DOMAIN-CONTAINING PROTEIN"/>
    <property type="match status" value="1"/>
</dbReference>
<dbReference type="InterPro" id="IPR016181">
    <property type="entry name" value="Acyl_CoA_acyltransferase"/>
</dbReference>
<name>A0ABW0QLV1_9GAMM</name>
<dbReference type="RefSeq" id="WP_377318770.1">
    <property type="nucleotide sequence ID" value="NZ_JBHSNF010000001.1"/>
</dbReference>
<gene>
    <name evidence="2" type="ORF">ACFPPA_07400</name>
</gene>
<dbReference type="GO" id="GO:0016746">
    <property type="term" value="F:acyltransferase activity"/>
    <property type="evidence" value="ECO:0007669"/>
    <property type="project" value="UniProtKB-KW"/>
</dbReference>
<reference evidence="3" key="1">
    <citation type="journal article" date="2019" name="Int. J. Syst. Evol. Microbiol.">
        <title>The Global Catalogue of Microorganisms (GCM) 10K type strain sequencing project: providing services to taxonomists for standard genome sequencing and annotation.</title>
        <authorList>
            <consortium name="The Broad Institute Genomics Platform"/>
            <consortium name="The Broad Institute Genome Sequencing Center for Infectious Disease"/>
            <person name="Wu L."/>
            <person name="Ma J."/>
        </authorList>
    </citation>
    <scope>NUCLEOTIDE SEQUENCE [LARGE SCALE GENOMIC DNA]</scope>
    <source>
        <strain evidence="3">CGMCC 1.16619</strain>
    </source>
</reference>
<evidence type="ECO:0000259" key="1">
    <source>
        <dbReference type="PROSITE" id="PS51186"/>
    </source>
</evidence>
<proteinExistence type="predicted"/>
<dbReference type="SUPFAM" id="SSF55729">
    <property type="entry name" value="Acyl-CoA N-acyltransferases (Nat)"/>
    <property type="match status" value="1"/>
</dbReference>
<protein>
    <submittedName>
        <fullName evidence="2">GNAT family N-acetyltransferase</fullName>
        <ecNumber evidence="2">2.3.-.-</ecNumber>
    </submittedName>
</protein>
<evidence type="ECO:0000313" key="3">
    <source>
        <dbReference type="Proteomes" id="UP001596114"/>
    </source>
</evidence>
<dbReference type="Proteomes" id="UP001596114">
    <property type="component" value="Unassembled WGS sequence"/>
</dbReference>
<feature type="domain" description="N-acetyltransferase" evidence="1">
    <location>
        <begin position="8"/>
        <end position="174"/>
    </location>
</feature>
<keyword evidence="2" id="KW-0808">Transferase</keyword>
<evidence type="ECO:0000313" key="2">
    <source>
        <dbReference type="EMBL" id="MFC5525566.1"/>
    </source>
</evidence>
<dbReference type="Gene3D" id="3.40.630.30">
    <property type="match status" value="1"/>
</dbReference>
<sequence>MELDTPRLRLDALRPEDAPALFAYRADPAVSRFQGWCPASVAEAAAFIARQAGASLDMPEGWCQRAIRLRDSGELIGDLGIHLPAQAEGSIEFGISIAPAHQGQGYATEALRAVFGLIFGRLGRHRVHASVDPRNLASMAMLRTLGMRQEAHHRESLWLQGEWVDDLVFALLAREWHASPSTH</sequence>
<keyword evidence="2" id="KW-0012">Acyltransferase</keyword>
<organism evidence="2 3">
    <name type="scientific">Rhodanobacter ginsengisoli</name>
    <dbReference type="NCBI Taxonomy" id="418646"/>
    <lineage>
        <taxon>Bacteria</taxon>
        <taxon>Pseudomonadati</taxon>
        <taxon>Pseudomonadota</taxon>
        <taxon>Gammaproteobacteria</taxon>
        <taxon>Lysobacterales</taxon>
        <taxon>Rhodanobacteraceae</taxon>
        <taxon>Rhodanobacter</taxon>
    </lineage>
</organism>
<dbReference type="InterPro" id="IPR051531">
    <property type="entry name" value="N-acetyltransferase"/>
</dbReference>
<dbReference type="EC" id="2.3.-.-" evidence="2"/>
<dbReference type="EMBL" id="JBHSNF010000001">
    <property type="protein sequence ID" value="MFC5525566.1"/>
    <property type="molecule type" value="Genomic_DNA"/>
</dbReference>
<keyword evidence="3" id="KW-1185">Reference proteome</keyword>
<dbReference type="PROSITE" id="PS51186">
    <property type="entry name" value="GNAT"/>
    <property type="match status" value="1"/>
</dbReference>
<accession>A0ABW0QLV1</accession>
<dbReference type="InterPro" id="IPR000182">
    <property type="entry name" value="GNAT_dom"/>
</dbReference>
<dbReference type="Pfam" id="PF13302">
    <property type="entry name" value="Acetyltransf_3"/>
    <property type="match status" value="1"/>
</dbReference>